<dbReference type="PANTHER" id="PTHR33745">
    <property type="entry name" value="RSBT ANTAGONIST PROTEIN RSBS-RELATED"/>
    <property type="match status" value="1"/>
</dbReference>
<gene>
    <name evidence="1" type="ORF">AF332_25290</name>
</gene>
<proteinExistence type="predicted"/>
<dbReference type="AlphaFoldDB" id="A0A0M0GJ42"/>
<evidence type="ECO:0000313" key="1">
    <source>
        <dbReference type="EMBL" id="KON89798.1"/>
    </source>
</evidence>
<comment type="caution">
    <text evidence="1">The sequence shown here is derived from an EMBL/GenBank/DDBJ whole genome shotgun (WGS) entry which is preliminary data.</text>
</comment>
<evidence type="ECO:0000313" key="2">
    <source>
        <dbReference type="Proteomes" id="UP000037109"/>
    </source>
</evidence>
<dbReference type="RefSeq" id="WP_053437164.1">
    <property type="nucleotide sequence ID" value="NZ_LGUF01000007.1"/>
</dbReference>
<sequence>MDKEEYIKVLEKRVEEYEAAIADMTAPIIPSIIPQTILVPITGLLMAERFEKITVKILNHVKDHDTEFAIIDFTDITVDRIEQMCLSELGQQIRNLTDSINLMGVKPCFVGMTPQLIKEIVLSGIELNAETHANFQAALKHLMKINSLVFQKI</sequence>
<name>A0A0M0GJ42_SPOGL</name>
<dbReference type="Gene3D" id="3.30.750.24">
    <property type="entry name" value="STAS domain"/>
    <property type="match status" value="1"/>
</dbReference>
<dbReference type="PATRIC" id="fig|1459.3.peg.5555"/>
<dbReference type="CDD" id="cd07041">
    <property type="entry name" value="STAS_RsbR_RsbS_like"/>
    <property type="match status" value="1"/>
</dbReference>
<dbReference type="SUPFAM" id="SSF52091">
    <property type="entry name" value="SpoIIaa-like"/>
    <property type="match status" value="1"/>
</dbReference>
<dbReference type="OrthoDB" id="2456599at2"/>
<accession>A0A0M0GJ42</accession>
<dbReference type="Proteomes" id="UP000037109">
    <property type="component" value="Unassembled WGS sequence"/>
</dbReference>
<dbReference type="EMBL" id="LGUF01000007">
    <property type="protein sequence ID" value="KON89798.1"/>
    <property type="molecule type" value="Genomic_DNA"/>
</dbReference>
<dbReference type="PANTHER" id="PTHR33745:SF8">
    <property type="entry name" value="BLUE-LIGHT PHOTORECEPTOR"/>
    <property type="match status" value="1"/>
</dbReference>
<dbReference type="InterPro" id="IPR051932">
    <property type="entry name" value="Bact_StressResp_Reg"/>
</dbReference>
<protein>
    <recommendedName>
        <fullName evidence="3">Histidine kinase</fullName>
    </recommendedName>
</protein>
<reference evidence="2" key="1">
    <citation type="submission" date="2015-07" db="EMBL/GenBank/DDBJ databases">
        <title>Fjat-10036 dsm4.</title>
        <authorList>
            <person name="Liu B."/>
            <person name="Wang J."/>
            <person name="Zhu Y."/>
            <person name="Liu G."/>
            <person name="Chen Q."/>
            <person name="Chen Z."/>
            <person name="Lan J."/>
            <person name="Che J."/>
            <person name="Ge C."/>
            <person name="Shi H."/>
            <person name="Pan Z."/>
            <person name="Liu X."/>
        </authorList>
    </citation>
    <scope>NUCLEOTIDE SEQUENCE [LARGE SCALE GENOMIC DNA]</scope>
    <source>
        <strain evidence="2">DSM 4</strain>
    </source>
</reference>
<dbReference type="STRING" id="1459.AF332_25290"/>
<dbReference type="InterPro" id="IPR036513">
    <property type="entry name" value="STAS_dom_sf"/>
</dbReference>
<evidence type="ECO:0008006" key="3">
    <source>
        <dbReference type="Google" id="ProtNLM"/>
    </source>
</evidence>
<organism evidence="1 2">
    <name type="scientific">Sporosarcina globispora</name>
    <name type="common">Bacillus globisporus</name>
    <dbReference type="NCBI Taxonomy" id="1459"/>
    <lineage>
        <taxon>Bacteria</taxon>
        <taxon>Bacillati</taxon>
        <taxon>Bacillota</taxon>
        <taxon>Bacilli</taxon>
        <taxon>Bacillales</taxon>
        <taxon>Caryophanaceae</taxon>
        <taxon>Sporosarcina</taxon>
    </lineage>
</organism>
<keyword evidence="2" id="KW-1185">Reference proteome</keyword>